<evidence type="ECO:0008006" key="3">
    <source>
        <dbReference type="Google" id="ProtNLM"/>
    </source>
</evidence>
<dbReference type="AlphaFoldDB" id="A0A1S1QF36"/>
<organism evidence="1 2">
    <name type="scientific">Parafrankia soli</name>
    <dbReference type="NCBI Taxonomy" id="2599596"/>
    <lineage>
        <taxon>Bacteria</taxon>
        <taxon>Bacillati</taxon>
        <taxon>Actinomycetota</taxon>
        <taxon>Actinomycetes</taxon>
        <taxon>Frankiales</taxon>
        <taxon>Frankiaceae</taxon>
        <taxon>Parafrankia</taxon>
    </lineage>
</organism>
<gene>
    <name evidence="1" type="ORF">BBK14_15915</name>
</gene>
<evidence type="ECO:0000313" key="2">
    <source>
        <dbReference type="Proteomes" id="UP000179769"/>
    </source>
</evidence>
<accession>A0A1S1QF36</accession>
<dbReference type="Pfam" id="PF11290">
    <property type="entry name" value="DUF3090"/>
    <property type="match status" value="1"/>
</dbReference>
<dbReference type="NCBIfam" id="TIGR03847">
    <property type="entry name" value="conserved hypothetical protein"/>
    <property type="match status" value="1"/>
</dbReference>
<proteinExistence type="predicted"/>
<comment type="caution">
    <text evidence="1">The sequence shown here is derived from an EMBL/GenBank/DDBJ whole genome shotgun (WGS) entry which is preliminary data.</text>
</comment>
<dbReference type="EMBL" id="MAXA01000158">
    <property type="protein sequence ID" value="OHV32179.1"/>
    <property type="molecule type" value="Genomic_DNA"/>
</dbReference>
<name>A0A1S1QF36_9ACTN</name>
<dbReference type="OrthoDB" id="156387at2"/>
<reference evidence="2" key="1">
    <citation type="submission" date="2016-07" db="EMBL/GenBank/DDBJ databases">
        <title>Frankia sp. NRRL B-16219 Genome sequencing.</title>
        <authorList>
            <person name="Ghodhbane-Gtari F."/>
            <person name="Swanson E."/>
            <person name="Gueddou A."/>
            <person name="Louati M."/>
            <person name="Nouioui I."/>
            <person name="Hezbri K."/>
            <person name="Abebe-Akele F."/>
            <person name="Simpson S."/>
            <person name="Morris K."/>
            <person name="Thomas K."/>
            <person name="Gtari M."/>
            <person name="Tisa L.S."/>
        </authorList>
    </citation>
    <scope>NUCLEOTIDE SEQUENCE [LARGE SCALE GENOMIC DNA]</scope>
    <source>
        <strain evidence="2">NRRL B-16219</strain>
    </source>
</reference>
<evidence type="ECO:0000313" key="1">
    <source>
        <dbReference type="EMBL" id="OHV32179.1"/>
    </source>
</evidence>
<protein>
    <recommendedName>
        <fullName evidence="3">DUF3090 domain-containing protein</fullName>
    </recommendedName>
</protein>
<sequence length="171" mass="18216">MQRFVFDPPERFVVGTVGQPGDRVFFLQAAARGQLVTVGLEKTEVTALAEGLTALLGQVGQTQGIALPAASDVEVDLAPLDAPFEEDFHLGQLTVSWDGQRVFVEAAGLASSEPRITDTESDVDSLRVGLSIEQTKAFIERARSIVAAGRPPCVLCGRPDGPSGHFCPRLN</sequence>
<dbReference type="Proteomes" id="UP000179769">
    <property type="component" value="Unassembled WGS sequence"/>
</dbReference>
<dbReference type="RefSeq" id="WP_071062528.1">
    <property type="nucleotide sequence ID" value="NZ_JBFLUH010000022.1"/>
</dbReference>
<keyword evidence="2" id="KW-1185">Reference proteome</keyword>
<dbReference type="InterPro" id="IPR021441">
    <property type="entry name" value="DUF3090"/>
</dbReference>